<evidence type="ECO:0000256" key="1">
    <source>
        <dbReference type="ARBA" id="ARBA00022448"/>
    </source>
</evidence>
<dbReference type="PANTHER" id="PTHR47153">
    <property type="entry name" value="LACTATE UTILIZATION PROTEIN B"/>
    <property type="match status" value="1"/>
</dbReference>
<keyword evidence="5" id="KW-0249">Electron transport</keyword>
<dbReference type="InterPro" id="IPR024185">
    <property type="entry name" value="FTHF_cligase-like_sf"/>
</dbReference>
<evidence type="ECO:0000313" key="9">
    <source>
        <dbReference type="EMBL" id="AVD71154.1"/>
    </source>
</evidence>
<dbReference type="InterPro" id="IPR054704">
    <property type="entry name" value="Quin_L_LdhH-like"/>
</dbReference>
<dbReference type="PROSITE" id="PS51379">
    <property type="entry name" value="4FE4S_FER_2"/>
    <property type="match status" value="2"/>
</dbReference>
<dbReference type="InterPro" id="IPR004017">
    <property type="entry name" value="Cys_rich_dom"/>
</dbReference>
<dbReference type="EMBL" id="CP021255">
    <property type="protein sequence ID" value="AVD71154.1"/>
    <property type="molecule type" value="Genomic_DNA"/>
</dbReference>
<evidence type="ECO:0000256" key="3">
    <source>
        <dbReference type="ARBA" id="ARBA00022723"/>
    </source>
</evidence>
<dbReference type="Pfam" id="PF02754">
    <property type="entry name" value="CCG"/>
    <property type="match status" value="2"/>
</dbReference>
<evidence type="ECO:0000256" key="6">
    <source>
        <dbReference type="ARBA" id="ARBA00023004"/>
    </source>
</evidence>
<dbReference type="InterPro" id="IPR003741">
    <property type="entry name" value="LUD_dom"/>
</dbReference>
<sequence>MHDALKSRSGYHREIDEALHDDFLRKTLDKFAVAYRASRATVFQEVDEQALVKQVADAKDYACQHMEELYAQFKAEAEKRGVHVHRAETAEEANRIIARIAKENNVRKVLKSKSMTAEEIGLNPALEAEGLVVDETDLGEWIIQIRHEGPSHMVMPAIHLSRYQVADDFTRVTGVQQDTDIQRLVKVARVQLRRKFIAGEMGISGCNFAVAENGAVSTVTNEGNARMVTTLPRVHVVVAGLDKLVASLDDVMVALQVLPRNATAQRMTSYFTLMDGAGECQANPDGKKVMHVVFVDNGRTRIAKDPLFRQIFRCVRCGACANVCPVFRLVGGHKMGYIYIGAIGLILTYFFHGKDRARILSQNCIGCQSCANVCAGGIDLPRLIREIRSRLTQEEGSDVLGGLAALAMRDRKTFHRLLKFASFAQKPFTGKARVTKGARIQRHLPMMFLGKQGFKALPAIADQSFRDRWPQINPHLDKPVMRVAIFSGCAQDFIYPEDLEACVRILAAKNVAVDFPLAQTCCGLPLEMMGQRKTAIAVARQNIEAFREISPDYIITLCASCAGQLKHHYPEILAGPGVEEVKKFADRIIDFSSFVHDVLKLEPEDFKRSGEKVTYHAACHLCRGLDVHKAPRELINDAAEYVPCEEEEVCCGFGGSYSVKFPEISAQLLDKKLDHLAATGASRLVVDCPGCVMQLRGGVEKRRMQVQVEHIANLLAENLKTKDK</sequence>
<dbReference type="GO" id="GO:0046872">
    <property type="term" value="F:metal ion binding"/>
    <property type="evidence" value="ECO:0007669"/>
    <property type="project" value="UniProtKB-KW"/>
</dbReference>
<dbReference type="NCBIfam" id="NF045670">
    <property type="entry name" value="quin_L_LdhH"/>
    <property type="match status" value="1"/>
</dbReference>
<dbReference type="KEGG" id="deo:CAY53_06370"/>
<dbReference type="Pfam" id="PF02589">
    <property type="entry name" value="LUD_dom"/>
    <property type="match status" value="1"/>
</dbReference>
<dbReference type="SUPFAM" id="SSF100950">
    <property type="entry name" value="NagB/RpiA/CoA transferase-like"/>
    <property type="match status" value="1"/>
</dbReference>
<keyword evidence="1" id="KW-0813">Transport</keyword>
<dbReference type="GO" id="GO:0051539">
    <property type="term" value="F:4 iron, 4 sulfur cluster binding"/>
    <property type="evidence" value="ECO:0007669"/>
    <property type="project" value="UniProtKB-KW"/>
</dbReference>
<keyword evidence="2" id="KW-0004">4Fe-4S</keyword>
<dbReference type="PANTHER" id="PTHR47153:SF2">
    <property type="entry name" value="LACTATE UTILIZATION PROTEIN B"/>
    <property type="match status" value="1"/>
</dbReference>
<evidence type="ECO:0000256" key="7">
    <source>
        <dbReference type="ARBA" id="ARBA00023014"/>
    </source>
</evidence>
<name>A0A2L1GNE8_9BACT</name>
<keyword evidence="7" id="KW-0411">Iron-sulfur</keyword>
<dbReference type="InterPro" id="IPR017900">
    <property type="entry name" value="4Fe4S_Fe_S_CS"/>
</dbReference>
<feature type="domain" description="4Fe-4S ferredoxin-type" evidence="8">
    <location>
        <begin position="355"/>
        <end position="383"/>
    </location>
</feature>
<accession>A0A2L1GNE8</accession>
<dbReference type="PROSITE" id="PS00198">
    <property type="entry name" value="4FE4S_FER_1"/>
    <property type="match status" value="1"/>
</dbReference>
<dbReference type="Gene3D" id="1.10.1060.10">
    <property type="entry name" value="Alpha-helical ferredoxin"/>
    <property type="match status" value="1"/>
</dbReference>
<dbReference type="Pfam" id="PF13183">
    <property type="entry name" value="Fer4_8"/>
    <property type="match status" value="1"/>
</dbReference>
<evidence type="ECO:0000256" key="2">
    <source>
        <dbReference type="ARBA" id="ARBA00022485"/>
    </source>
</evidence>
<dbReference type="RefSeq" id="WP_104936428.1">
    <property type="nucleotide sequence ID" value="NZ_CP021255.1"/>
</dbReference>
<evidence type="ECO:0000256" key="5">
    <source>
        <dbReference type="ARBA" id="ARBA00022982"/>
    </source>
</evidence>
<dbReference type="InterPro" id="IPR037171">
    <property type="entry name" value="NagB/RpiA_transferase-like"/>
</dbReference>
<protein>
    <submittedName>
        <fullName evidence="9">(Fe-S)-binding protein</fullName>
    </submittedName>
</protein>
<dbReference type="GO" id="GO:0016491">
    <property type="term" value="F:oxidoreductase activity"/>
    <property type="evidence" value="ECO:0007669"/>
    <property type="project" value="UniProtKB-ARBA"/>
</dbReference>
<evidence type="ECO:0000259" key="8">
    <source>
        <dbReference type="PROSITE" id="PS51379"/>
    </source>
</evidence>
<dbReference type="OrthoDB" id="5289041at2"/>
<dbReference type="InterPro" id="IPR004452">
    <property type="entry name" value="LutB/LldF"/>
</dbReference>
<keyword evidence="6" id="KW-0408">Iron</keyword>
<keyword evidence="4" id="KW-0677">Repeat</keyword>
<feature type="domain" description="4Fe-4S ferredoxin-type" evidence="8">
    <location>
        <begin position="304"/>
        <end position="332"/>
    </location>
</feature>
<keyword evidence="10" id="KW-1185">Reference proteome</keyword>
<dbReference type="Gene3D" id="3.40.50.10420">
    <property type="entry name" value="NagB/RpiA/CoA transferase-like"/>
    <property type="match status" value="1"/>
</dbReference>
<dbReference type="AlphaFoldDB" id="A0A2L1GNE8"/>
<organism evidence="9 10">
    <name type="scientific">Desulfobulbus oralis</name>
    <dbReference type="NCBI Taxonomy" id="1986146"/>
    <lineage>
        <taxon>Bacteria</taxon>
        <taxon>Pseudomonadati</taxon>
        <taxon>Thermodesulfobacteriota</taxon>
        <taxon>Desulfobulbia</taxon>
        <taxon>Desulfobulbales</taxon>
        <taxon>Desulfobulbaceae</taxon>
        <taxon>Desulfobulbus</taxon>
    </lineage>
</organism>
<gene>
    <name evidence="9" type="ORF">CAY53_06370</name>
</gene>
<evidence type="ECO:0000313" key="10">
    <source>
        <dbReference type="Proteomes" id="UP000239867"/>
    </source>
</evidence>
<dbReference type="SUPFAM" id="SSF46548">
    <property type="entry name" value="alpha-helical ferredoxin"/>
    <property type="match status" value="1"/>
</dbReference>
<keyword evidence="3" id="KW-0479">Metal-binding</keyword>
<dbReference type="InterPro" id="IPR009051">
    <property type="entry name" value="Helical_ferredxn"/>
</dbReference>
<proteinExistence type="predicted"/>
<dbReference type="GO" id="GO:0006089">
    <property type="term" value="P:lactate metabolic process"/>
    <property type="evidence" value="ECO:0007669"/>
    <property type="project" value="InterPro"/>
</dbReference>
<reference evidence="9 10" key="1">
    <citation type="journal article" date="2018" name="MBio">
        <title>Insights into the evolution of host association through the isolation and characterization of a novel human periodontal pathobiont, Desulfobulbus oralis.</title>
        <authorList>
            <person name="Cross K.L."/>
            <person name="Chirania P."/>
            <person name="Xiong W."/>
            <person name="Beall C.J."/>
            <person name="Elkins J.G."/>
            <person name="Giannone R.J."/>
            <person name="Griffen A.L."/>
            <person name="Guss A.M."/>
            <person name="Hettich R.L."/>
            <person name="Joshi S.S."/>
            <person name="Mokrzan E.M."/>
            <person name="Martin R.K."/>
            <person name="Zhulin I.B."/>
            <person name="Leys E.J."/>
            <person name="Podar M."/>
        </authorList>
    </citation>
    <scope>NUCLEOTIDE SEQUENCE [LARGE SCALE GENOMIC DNA]</scope>
    <source>
        <strain evidence="9 10">ORNL</strain>
    </source>
</reference>
<dbReference type="InterPro" id="IPR017896">
    <property type="entry name" value="4Fe4S_Fe-S-bd"/>
</dbReference>
<dbReference type="Proteomes" id="UP000239867">
    <property type="component" value="Chromosome"/>
</dbReference>
<evidence type="ECO:0000256" key="4">
    <source>
        <dbReference type="ARBA" id="ARBA00022737"/>
    </source>
</evidence>